<name>A0A5P1E526_ASPOF</name>
<reference evidence="2" key="1">
    <citation type="journal article" date="2017" name="Nat. Commun.">
        <title>The asparagus genome sheds light on the origin and evolution of a young Y chromosome.</title>
        <authorList>
            <person name="Harkess A."/>
            <person name="Zhou J."/>
            <person name="Xu C."/>
            <person name="Bowers J.E."/>
            <person name="Van der Hulst R."/>
            <person name="Ayyampalayam S."/>
            <person name="Mercati F."/>
            <person name="Riccardi P."/>
            <person name="McKain M.R."/>
            <person name="Kakrana A."/>
            <person name="Tang H."/>
            <person name="Ray J."/>
            <person name="Groenendijk J."/>
            <person name="Arikit S."/>
            <person name="Mathioni S.M."/>
            <person name="Nakano M."/>
            <person name="Shan H."/>
            <person name="Telgmann-Rauber A."/>
            <person name="Kanno A."/>
            <person name="Yue Z."/>
            <person name="Chen H."/>
            <person name="Li W."/>
            <person name="Chen Y."/>
            <person name="Xu X."/>
            <person name="Zhang Y."/>
            <person name="Luo S."/>
            <person name="Chen H."/>
            <person name="Gao J."/>
            <person name="Mao Z."/>
            <person name="Pires J.C."/>
            <person name="Luo M."/>
            <person name="Kudrna D."/>
            <person name="Wing R.A."/>
            <person name="Meyers B.C."/>
            <person name="Yi K."/>
            <person name="Kong H."/>
            <person name="Lavrijsen P."/>
            <person name="Sunseri F."/>
            <person name="Falavigna A."/>
            <person name="Ye Y."/>
            <person name="Leebens-Mack J.H."/>
            <person name="Chen G."/>
        </authorList>
    </citation>
    <scope>NUCLEOTIDE SEQUENCE [LARGE SCALE GENOMIC DNA]</scope>
    <source>
        <strain evidence="2">cv. DH0086</strain>
    </source>
</reference>
<evidence type="ECO:0000313" key="1">
    <source>
        <dbReference type="EMBL" id="ONK57660.1"/>
    </source>
</evidence>
<dbReference type="Gramene" id="ONK57660">
    <property type="protein sequence ID" value="ONK57660"/>
    <property type="gene ID" value="A4U43_C09F2770"/>
</dbReference>
<dbReference type="AlphaFoldDB" id="A0A5P1E526"/>
<evidence type="ECO:0000313" key="2">
    <source>
        <dbReference type="Proteomes" id="UP000243459"/>
    </source>
</evidence>
<dbReference type="EMBL" id="CM007389">
    <property type="protein sequence ID" value="ONK57660.1"/>
    <property type="molecule type" value="Genomic_DNA"/>
</dbReference>
<gene>
    <name evidence="1" type="ORF">A4U43_C09F2770</name>
</gene>
<keyword evidence="2" id="KW-1185">Reference proteome</keyword>
<sequence>MLTLDWEVLEIMRKFDLMGLVRIPSNTGYFRDLVQNQISANLSEDQRTSLRDTPFSGYLDVPDLPMQPVIMDCLLGVFNVEKSSFKIGGKWTSLGVEELRAFRWEDL</sequence>
<organism evidence="1 2">
    <name type="scientific">Asparagus officinalis</name>
    <name type="common">Garden asparagus</name>
    <dbReference type="NCBI Taxonomy" id="4686"/>
    <lineage>
        <taxon>Eukaryota</taxon>
        <taxon>Viridiplantae</taxon>
        <taxon>Streptophyta</taxon>
        <taxon>Embryophyta</taxon>
        <taxon>Tracheophyta</taxon>
        <taxon>Spermatophyta</taxon>
        <taxon>Magnoliopsida</taxon>
        <taxon>Liliopsida</taxon>
        <taxon>Asparagales</taxon>
        <taxon>Asparagaceae</taxon>
        <taxon>Asparagoideae</taxon>
        <taxon>Asparagus</taxon>
    </lineage>
</organism>
<protein>
    <submittedName>
        <fullName evidence="1">Uncharacterized protein</fullName>
    </submittedName>
</protein>
<accession>A0A5P1E526</accession>
<proteinExistence type="predicted"/>
<dbReference type="Proteomes" id="UP000243459">
    <property type="component" value="Chromosome 9"/>
</dbReference>